<dbReference type="InterPro" id="IPR014710">
    <property type="entry name" value="RmlC-like_jellyroll"/>
</dbReference>
<dbReference type="AlphaFoldDB" id="A0AAN6UCA9"/>
<dbReference type="SUPFAM" id="SSF51182">
    <property type="entry name" value="RmlC-like cupins"/>
    <property type="match status" value="1"/>
</dbReference>
<sequence length="121" mass="13037">MADWEIAPGRIRIGTGDAAENVAFSSIYLSQGRAVPVTNGTTFHVVEIQPGASLVWAAHENKTRLCSVARGIMRVELPEKEFPIGPNGMWKVKQGVACTIVNPFYLGAVVHVTTLVDEDGC</sequence>
<dbReference type="Gene3D" id="2.60.120.10">
    <property type="entry name" value="Jelly Rolls"/>
    <property type="match status" value="1"/>
</dbReference>
<gene>
    <name evidence="1" type="ORF">BT67DRAFT_452481</name>
</gene>
<proteinExistence type="predicted"/>
<keyword evidence="2" id="KW-1185">Reference proteome</keyword>
<name>A0AAN6UCA9_9PEZI</name>
<reference evidence="1" key="2">
    <citation type="submission" date="2023-05" db="EMBL/GenBank/DDBJ databases">
        <authorList>
            <consortium name="Lawrence Berkeley National Laboratory"/>
            <person name="Steindorff A."/>
            <person name="Hensen N."/>
            <person name="Bonometti L."/>
            <person name="Westerberg I."/>
            <person name="Brannstrom I.O."/>
            <person name="Guillou S."/>
            <person name="Cros-Aarteil S."/>
            <person name="Calhoun S."/>
            <person name="Haridas S."/>
            <person name="Kuo A."/>
            <person name="Mondo S."/>
            <person name="Pangilinan J."/>
            <person name="Riley R."/>
            <person name="Labutti K."/>
            <person name="Andreopoulos B."/>
            <person name="Lipzen A."/>
            <person name="Chen C."/>
            <person name="Yanf M."/>
            <person name="Daum C."/>
            <person name="Ng V."/>
            <person name="Clum A."/>
            <person name="Ohm R."/>
            <person name="Martin F."/>
            <person name="Silar P."/>
            <person name="Natvig D."/>
            <person name="Lalanne C."/>
            <person name="Gautier V."/>
            <person name="Ament-Velasquez S.L."/>
            <person name="Kruys A."/>
            <person name="Hutchinson M.I."/>
            <person name="Powell A.J."/>
            <person name="Barry K."/>
            <person name="Miller A.N."/>
            <person name="Grigoriev I.V."/>
            <person name="Debuchy R."/>
            <person name="Gladieux P."/>
            <person name="Thoren M.H."/>
            <person name="Johannesson H."/>
        </authorList>
    </citation>
    <scope>NUCLEOTIDE SEQUENCE</scope>
    <source>
        <strain evidence="1">CBS 123565</strain>
    </source>
</reference>
<reference evidence="1" key="1">
    <citation type="journal article" date="2023" name="Mol. Phylogenet. Evol.">
        <title>Genome-scale phylogeny and comparative genomics of the fungal order Sordariales.</title>
        <authorList>
            <person name="Hensen N."/>
            <person name="Bonometti L."/>
            <person name="Westerberg I."/>
            <person name="Brannstrom I.O."/>
            <person name="Guillou S."/>
            <person name="Cros-Aarteil S."/>
            <person name="Calhoun S."/>
            <person name="Haridas S."/>
            <person name="Kuo A."/>
            <person name="Mondo S."/>
            <person name="Pangilinan J."/>
            <person name="Riley R."/>
            <person name="LaButti K."/>
            <person name="Andreopoulos B."/>
            <person name="Lipzen A."/>
            <person name="Chen C."/>
            <person name="Yan M."/>
            <person name="Daum C."/>
            <person name="Ng V."/>
            <person name="Clum A."/>
            <person name="Steindorff A."/>
            <person name="Ohm R.A."/>
            <person name="Martin F."/>
            <person name="Silar P."/>
            <person name="Natvig D.O."/>
            <person name="Lalanne C."/>
            <person name="Gautier V."/>
            <person name="Ament-Velasquez S.L."/>
            <person name="Kruys A."/>
            <person name="Hutchinson M.I."/>
            <person name="Powell A.J."/>
            <person name="Barry K."/>
            <person name="Miller A.N."/>
            <person name="Grigoriev I.V."/>
            <person name="Debuchy R."/>
            <person name="Gladieux P."/>
            <person name="Hiltunen Thoren M."/>
            <person name="Johannesson H."/>
        </authorList>
    </citation>
    <scope>NUCLEOTIDE SEQUENCE</scope>
    <source>
        <strain evidence="1">CBS 123565</strain>
    </source>
</reference>
<dbReference type="InterPro" id="IPR011051">
    <property type="entry name" value="RmlC_Cupin_sf"/>
</dbReference>
<organism evidence="1 2">
    <name type="scientific">Trichocladium antarcticum</name>
    <dbReference type="NCBI Taxonomy" id="1450529"/>
    <lineage>
        <taxon>Eukaryota</taxon>
        <taxon>Fungi</taxon>
        <taxon>Dikarya</taxon>
        <taxon>Ascomycota</taxon>
        <taxon>Pezizomycotina</taxon>
        <taxon>Sordariomycetes</taxon>
        <taxon>Sordariomycetidae</taxon>
        <taxon>Sordariales</taxon>
        <taxon>Chaetomiaceae</taxon>
        <taxon>Trichocladium</taxon>
    </lineage>
</organism>
<accession>A0AAN6UCA9</accession>
<dbReference type="Proteomes" id="UP001304895">
    <property type="component" value="Unassembled WGS sequence"/>
</dbReference>
<protein>
    <submittedName>
        <fullName evidence="1">Uncharacterized protein</fullName>
    </submittedName>
</protein>
<evidence type="ECO:0000313" key="1">
    <source>
        <dbReference type="EMBL" id="KAK4130377.1"/>
    </source>
</evidence>
<dbReference type="EMBL" id="MU853437">
    <property type="protein sequence ID" value="KAK4130377.1"/>
    <property type="molecule type" value="Genomic_DNA"/>
</dbReference>
<evidence type="ECO:0000313" key="2">
    <source>
        <dbReference type="Proteomes" id="UP001304895"/>
    </source>
</evidence>
<comment type="caution">
    <text evidence="1">The sequence shown here is derived from an EMBL/GenBank/DDBJ whole genome shotgun (WGS) entry which is preliminary data.</text>
</comment>